<dbReference type="AlphaFoldDB" id="A0A3A5KAM4"/>
<evidence type="ECO:0008006" key="4">
    <source>
        <dbReference type="Google" id="ProtNLM"/>
    </source>
</evidence>
<feature type="region of interest" description="Disordered" evidence="1">
    <location>
        <begin position="651"/>
        <end position="676"/>
    </location>
</feature>
<evidence type="ECO:0000256" key="1">
    <source>
        <dbReference type="SAM" id="MobiDB-lite"/>
    </source>
</evidence>
<dbReference type="InterPro" id="IPR036890">
    <property type="entry name" value="HATPase_C_sf"/>
</dbReference>
<evidence type="ECO:0000313" key="2">
    <source>
        <dbReference type="EMBL" id="RJT32638.1"/>
    </source>
</evidence>
<dbReference type="RefSeq" id="WP_120017286.1">
    <property type="nucleotide sequence ID" value="NZ_QZWZ01000026.1"/>
</dbReference>
<dbReference type="OrthoDB" id="8765545at2"/>
<evidence type="ECO:0000313" key="3">
    <source>
        <dbReference type="Proteomes" id="UP000272706"/>
    </source>
</evidence>
<reference evidence="2 3" key="1">
    <citation type="submission" date="2018-09" db="EMBL/GenBank/DDBJ databases">
        <title>Mesorhizobium carmichaelinearum sp. nov. isolated from Carmichaelinea spp. root nodules in New Zealand.</title>
        <authorList>
            <person name="De Meyer S.E."/>
        </authorList>
    </citation>
    <scope>NUCLEOTIDE SEQUENCE [LARGE SCALE GENOMIC DNA]</scope>
    <source>
        <strain evidence="2 3">ICMP19557</strain>
    </source>
</reference>
<organism evidence="2 3">
    <name type="scientific">Mesorhizobium waimense</name>
    <dbReference type="NCBI Taxonomy" id="1300307"/>
    <lineage>
        <taxon>Bacteria</taxon>
        <taxon>Pseudomonadati</taxon>
        <taxon>Pseudomonadota</taxon>
        <taxon>Alphaproteobacteria</taxon>
        <taxon>Hyphomicrobiales</taxon>
        <taxon>Phyllobacteriaceae</taxon>
        <taxon>Mesorhizobium</taxon>
    </lineage>
</organism>
<protein>
    <recommendedName>
        <fullName evidence="4">DNA mismatch repair protein</fullName>
    </recommendedName>
</protein>
<gene>
    <name evidence="2" type="ORF">D3227_26865</name>
</gene>
<sequence>MTVLTIKAKHDHLAKVASTRDYVKALAEFVWNALDADATEVSVEFARNPLGGLSSILIRDNGTGINKTRADHDFESLGESWKLQASRTPVHSRVIHGKEGQGRLRFYSLAQKAHWTSSYSDDGDLFELTIDIDADRLQTSTVSEPVPAPDGSTTGTVVELSSLKDTFDWLTSEEARSDFGAIFAPYALQYPGVAIFYDGHRVDPNATIEKAHEFETRPIICPGRVVRDMSLRVIEWKGKVGSRKIYFGGESGVVLGAQAANVTAPGFDFSVYAYSPFFQEIANANLLEVDGLTDPDFARVLEYIRDEVGDYFRTRQAEKSGELIQELMDAGVYPYEGEPKDEVERRERQVFDIATHAVSSYSRDFKKADNPLKKITLGLLREAISHNPESVSRILKAVFNLPKTRQDEFSNLLDKTELGHIISASSLIADRVVALKVLGEMVFEPKHRQSMKERGELDVLVRDNTWIFGEGFHFTLQEAGLTKIMNRISEELALKRAKGAKMRKPDGKIGRVDSFMGRVVPHPDRLHREFLLVELKRPSLIVGRKELDQLEDYVNAILAQPDFISTSTFWNFYLVSGEYDAVVKERITQKERPVGLYLDKPNHRVWVKSWAELIRDSESRLQFVQEKLRIEVSAEEIEVRIAQLKSSILKVETERPTEPPPQAPVASTPEFAVSPQ</sequence>
<keyword evidence="3" id="KW-1185">Reference proteome</keyword>
<comment type="caution">
    <text evidence="2">The sequence shown here is derived from an EMBL/GenBank/DDBJ whole genome shotgun (WGS) entry which is preliminary data.</text>
</comment>
<dbReference type="Gene3D" id="3.30.565.10">
    <property type="entry name" value="Histidine kinase-like ATPase, C-terminal domain"/>
    <property type="match status" value="1"/>
</dbReference>
<proteinExistence type="predicted"/>
<name>A0A3A5KAM4_9HYPH</name>
<dbReference type="EMBL" id="QZWZ01000026">
    <property type="protein sequence ID" value="RJT32638.1"/>
    <property type="molecule type" value="Genomic_DNA"/>
</dbReference>
<dbReference type="Pfam" id="PF13589">
    <property type="entry name" value="HATPase_c_3"/>
    <property type="match status" value="1"/>
</dbReference>
<dbReference type="Proteomes" id="UP000272706">
    <property type="component" value="Unassembled WGS sequence"/>
</dbReference>
<accession>A0A3A5KAM4</accession>
<dbReference type="SUPFAM" id="SSF55874">
    <property type="entry name" value="ATPase domain of HSP90 chaperone/DNA topoisomerase II/histidine kinase"/>
    <property type="match status" value="1"/>
</dbReference>